<name>A0A662YTA7_ACIRT</name>
<dbReference type="GO" id="GO:0030496">
    <property type="term" value="C:midbody"/>
    <property type="evidence" value="ECO:0007669"/>
    <property type="project" value="TreeGrafter"/>
</dbReference>
<organism evidence="2 3">
    <name type="scientific">Acipenser ruthenus</name>
    <name type="common">Sterlet sturgeon</name>
    <dbReference type="NCBI Taxonomy" id="7906"/>
    <lineage>
        <taxon>Eukaryota</taxon>
        <taxon>Metazoa</taxon>
        <taxon>Chordata</taxon>
        <taxon>Craniata</taxon>
        <taxon>Vertebrata</taxon>
        <taxon>Euteleostomi</taxon>
        <taxon>Actinopterygii</taxon>
        <taxon>Chondrostei</taxon>
        <taxon>Acipenseriformes</taxon>
        <taxon>Acipenseridae</taxon>
        <taxon>Acipenser</taxon>
    </lineage>
</organism>
<dbReference type="InterPro" id="IPR038926">
    <property type="entry name" value="CEP55"/>
</dbReference>
<dbReference type="Proteomes" id="UP000289886">
    <property type="component" value="Unassembled WGS sequence"/>
</dbReference>
<proteinExistence type="predicted"/>
<feature type="coiled-coil region" evidence="1">
    <location>
        <begin position="31"/>
        <end position="58"/>
    </location>
</feature>
<keyword evidence="1" id="KW-0175">Coiled coil</keyword>
<evidence type="ECO:0000256" key="1">
    <source>
        <dbReference type="SAM" id="Coils"/>
    </source>
</evidence>
<dbReference type="EMBL" id="SCEB01000285">
    <property type="protein sequence ID" value="RXM99854.1"/>
    <property type="molecule type" value="Genomic_DNA"/>
</dbReference>
<reference evidence="2 3" key="1">
    <citation type="submission" date="2019-01" db="EMBL/GenBank/DDBJ databases">
        <title>Draft Genome and Complete Hox-Cluster Characterization of the Sterlet Sturgeon (Acipenser ruthenus).</title>
        <authorList>
            <person name="Wei Q."/>
        </authorList>
    </citation>
    <scope>NUCLEOTIDE SEQUENCE [LARGE SCALE GENOMIC DNA]</scope>
    <source>
        <strain evidence="2">WHYD16114868_AA</strain>
        <tissue evidence="2">Blood</tissue>
    </source>
</reference>
<sequence length="130" mass="15531">MMVNRHKEAFSYRCIPIHMSTEDFESEKLDQQSLQQQLYKVLKELREAREQITRLETTKWLQELRLSEPGCSNPHEFEQPPMQDPALYHTSSPKISNLLDESFLECPRCRTKYPTSWHCELLTHIDYCLE</sequence>
<dbReference type="GO" id="GO:0000281">
    <property type="term" value="P:mitotic cytokinesis"/>
    <property type="evidence" value="ECO:0007669"/>
    <property type="project" value="InterPro"/>
</dbReference>
<evidence type="ECO:0000313" key="2">
    <source>
        <dbReference type="EMBL" id="RXM99854.1"/>
    </source>
</evidence>
<dbReference type="GO" id="GO:0051896">
    <property type="term" value="P:regulation of phosphatidylinositol 3-kinase/protein kinase B signal transduction"/>
    <property type="evidence" value="ECO:0007669"/>
    <property type="project" value="InterPro"/>
</dbReference>
<protein>
    <submittedName>
        <fullName evidence="2">Centrosomal protein of 55 kDa</fullName>
    </submittedName>
</protein>
<dbReference type="GO" id="GO:0045184">
    <property type="term" value="P:establishment of protein localization"/>
    <property type="evidence" value="ECO:0007669"/>
    <property type="project" value="TreeGrafter"/>
</dbReference>
<dbReference type="PANTHER" id="PTHR31838:SF1">
    <property type="entry name" value="CENTROSOMAL PROTEIN OF 55 KDA"/>
    <property type="match status" value="1"/>
</dbReference>
<dbReference type="PANTHER" id="PTHR31838">
    <property type="entry name" value="CENTROSOMAL PROTEIN OF 55 KDA"/>
    <property type="match status" value="1"/>
</dbReference>
<keyword evidence="3" id="KW-1185">Reference proteome</keyword>
<evidence type="ECO:0000313" key="3">
    <source>
        <dbReference type="Proteomes" id="UP000289886"/>
    </source>
</evidence>
<dbReference type="AlphaFoldDB" id="A0A662YTA7"/>
<accession>A0A662YTA7</accession>
<gene>
    <name evidence="2" type="ORF">EOD39_10677</name>
</gene>
<comment type="caution">
    <text evidence="2">The sequence shown here is derived from an EMBL/GenBank/DDBJ whole genome shotgun (WGS) entry which is preliminary data.</text>
</comment>